<proteinExistence type="predicted"/>
<keyword evidence="2" id="KW-0472">Membrane</keyword>
<feature type="transmembrane region" description="Helical" evidence="2">
    <location>
        <begin position="113"/>
        <end position="142"/>
    </location>
</feature>
<dbReference type="PANTHER" id="PTHR46839:SF3">
    <property type="entry name" value="SUSHI DOMAIN-CONTAINING PROTEIN 6"/>
    <property type="match status" value="1"/>
</dbReference>
<dbReference type="InterPro" id="IPR042866">
    <property type="entry name" value="SUSD6"/>
</dbReference>
<gene>
    <name evidence="3" type="ORF">PODLI_1B015112</name>
</gene>
<reference evidence="3" key="1">
    <citation type="submission" date="2022-12" db="EMBL/GenBank/DDBJ databases">
        <authorList>
            <person name="Alioto T."/>
            <person name="Alioto T."/>
            <person name="Gomez Garrido J."/>
        </authorList>
    </citation>
    <scope>NUCLEOTIDE SEQUENCE</scope>
</reference>
<feature type="region of interest" description="Disordered" evidence="1">
    <location>
        <begin position="218"/>
        <end position="265"/>
    </location>
</feature>
<evidence type="ECO:0008006" key="5">
    <source>
        <dbReference type="Google" id="ProtNLM"/>
    </source>
</evidence>
<sequence length="265" mass="28236">MLKMSCSHEKTTRSLFVCLALVTLGDTRLSFRRKGCRPPEPPAHSAYRCQAPLCQEPLPDSDLFGPETVLEFYCLPGYVTTSLPALAFCRGGQWNMLRDLACMPPGTPRPDAFLSVASVPMVLAAAVIFSAILVTVVACVLLKTRLHFCHCLSSYEPLDDPLEQVEELDVPGLDCSGCPLPSYEEAVYGHTGCPSPPEAQGPTPLVLSQEAWAPPDLCGLGEEPPSYEDSLAAASTESGPAPGRESPSQLPTSLLPPGVGKKDGP</sequence>
<accession>A0AA35PCB6</accession>
<dbReference type="EMBL" id="OX395133">
    <property type="protein sequence ID" value="CAI5780685.1"/>
    <property type="molecule type" value="Genomic_DNA"/>
</dbReference>
<dbReference type="AlphaFoldDB" id="A0AA35PCB6"/>
<name>A0AA35PCB6_9SAUR</name>
<keyword evidence="4" id="KW-1185">Reference proteome</keyword>
<dbReference type="Proteomes" id="UP001178461">
    <property type="component" value="Chromosome 8"/>
</dbReference>
<dbReference type="Gene3D" id="2.10.70.10">
    <property type="entry name" value="Complement Module, domain 1"/>
    <property type="match status" value="1"/>
</dbReference>
<feature type="compositionally biased region" description="Low complexity" evidence="1">
    <location>
        <begin position="246"/>
        <end position="257"/>
    </location>
</feature>
<protein>
    <recommendedName>
        <fullName evidence="5">Sushi domain-containing protein</fullName>
    </recommendedName>
</protein>
<evidence type="ECO:0000313" key="4">
    <source>
        <dbReference type="Proteomes" id="UP001178461"/>
    </source>
</evidence>
<evidence type="ECO:0000256" key="1">
    <source>
        <dbReference type="SAM" id="MobiDB-lite"/>
    </source>
</evidence>
<keyword evidence="2" id="KW-1133">Transmembrane helix</keyword>
<dbReference type="PANTHER" id="PTHR46839">
    <property type="entry name" value="SUSHI DOMAIN-CONTAINING PROTEIN 6"/>
    <property type="match status" value="1"/>
</dbReference>
<dbReference type="GO" id="GO:0006974">
    <property type="term" value="P:DNA damage response"/>
    <property type="evidence" value="ECO:0007669"/>
    <property type="project" value="TreeGrafter"/>
</dbReference>
<organism evidence="3 4">
    <name type="scientific">Podarcis lilfordi</name>
    <name type="common">Lilford's wall lizard</name>
    <dbReference type="NCBI Taxonomy" id="74358"/>
    <lineage>
        <taxon>Eukaryota</taxon>
        <taxon>Metazoa</taxon>
        <taxon>Chordata</taxon>
        <taxon>Craniata</taxon>
        <taxon>Vertebrata</taxon>
        <taxon>Euteleostomi</taxon>
        <taxon>Lepidosauria</taxon>
        <taxon>Squamata</taxon>
        <taxon>Bifurcata</taxon>
        <taxon>Unidentata</taxon>
        <taxon>Episquamata</taxon>
        <taxon>Laterata</taxon>
        <taxon>Lacertibaenia</taxon>
        <taxon>Lacertidae</taxon>
        <taxon>Podarcis</taxon>
    </lineage>
</organism>
<evidence type="ECO:0000313" key="3">
    <source>
        <dbReference type="EMBL" id="CAI5780685.1"/>
    </source>
</evidence>
<keyword evidence="2" id="KW-0812">Transmembrane</keyword>
<evidence type="ECO:0000256" key="2">
    <source>
        <dbReference type="SAM" id="Phobius"/>
    </source>
</evidence>